<reference evidence="1" key="2">
    <citation type="journal article" date="2015" name="Fish Shellfish Immunol.">
        <title>Early steps in the European eel (Anguilla anguilla)-Vibrio vulnificus interaction in the gills: Role of the RtxA13 toxin.</title>
        <authorList>
            <person name="Callol A."/>
            <person name="Pajuelo D."/>
            <person name="Ebbesson L."/>
            <person name="Teles M."/>
            <person name="MacKenzie S."/>
            <person name="Amaro C."/>
        </authorList>
    </citation>
    <scope>NUCLEOTIDE SEQUENCE</scope>
</reference>
<protein>
    <submittedName>
        <fullName evidence="1">Uncharacterized protein</fullName>
    </submittedName>
</protein>
<accession>A0A0E9PCJ8</accession>
<evidence type="ECO:0000313" key="1">
    <source>
        <dbReference type="EMBL" id="JAH02229.1"/>
    </source>
</evidence>
<proteinExistence type="predicted"/>
<dbReference type="EMBL" id="GBXM01106348">
    <property type="protein sequence ID" value="JAH02229.1"/>
    <property type="molecule type" value="Transcribed_RNA"/>
</dbReference>
<reference evidence="1" key="1">
    <citation type="submission" date="2014-11" db="EMBL/GenBank/DDBJ databases">
        <authorList>
            <person name="Amaro Gonzalez C."/>
        </authorList>
    </citation>
    <scope>NUCLEOTIDE SEQUENCE</scope>
</reference>
<name>A0A0E9PCJ8_ANGAN</name>
<organism evidence="1">
    <name type="scientific">Anguilla anguilla</name>
    <name type="common">European freshwater eel</name>
    <name type="synonym">Muraena anguilla</name>
    <dbReference type="NCBI Taxonomy" id="7936"/>
    <lineage>
        <taxon>Eukaryota</taxon>
        <taxon>Metazoa</taxon>
        <taxon>Chordata</taxon>
        <taxon>Craniata</taxon>
        <taxon>Vertebrata</taxon>
        <taxon>Euteleostomi</taxon>
        <taxon>Actinopterygii</taxon>
        <taxon>Neopterygii</taxon>
        <taxon>Teleostei</taxon>
        <taxon>Anguilliformes</taxon>
        <taxon>Anguillidae</taxon>
        <taxon>Anguilla</taxon>
    </lineage>
</organism>
<sequence length="13" mass="1462">MSAITGCVYTFLR</sequence>